<accession>A0A150JEG4</accession>
<protein>
    <submittedName>
        <fullName evidence="1">Uncharacterized protein</fullName>
    </submittedName>
</protein>
<name>A0A150JEG4_9EURY</name>
<gene>
    <name evidence="1" type="ORF">APG09_01598</name>
</gene>
<dbReference type="EMBL" id="LNJE01000043">
    <property type="protein sequence ID" value="KYC55616.1"/>
    <property type="molecule type" value="Genomic_DNA"/>
</dbReference>
<evidence type="ECO:0000313" key="1">
    <source>
        <dbReference type="EMBL" id="KYC55616.1"/>
    </source>
</evidence>
<dbReference type="AlphaFoldDB" id="A0A150JEG4"/>
<proteinExistence type="predicted"/>
<sequence>MEFQSNSIKQNKTLDNIVTPNKLDAEAEDILGSLENDVMKILKKTKYFDKVLEE</sequence>
<reference evidence="1" key="1">
    <citation type="journal article" date="2016" name="ISME J.">
        <title>Chasing the elusive Euryarchaeota class WSA2: genomes reveal a uniquely fastidious methyl-reducing methanogen.</title>
        <authorList>
            <person name="Nobu M.K."/>
            <person name="Narihiro T."/>
            <person name="Kuroda K."/>
            <person name="Mei R."/>
            <person name="Liu W.T."/>
        </authorList>
    </citation>
    <scope>NUCLEOTIDE SEQUENCE [LARGE SCALE GENOMIC DNA]</scope>
    <source>
        <strain evidence="1">ADurb1213_Bin02801</strain>
    </source>
</reference>
<comment type="caution">
    <text evidence="1">The sequence shown here is derived from an EMBL/GenBank/DDBJ whole genome shotgun (WGS) entry which is preliminary data.</text>
</comment>
<organism evidence="1">
    <name type="scientific">Candidatus Methanofastidiosum methylothiophilum</name>
    <dbReference type="NCBI Taxonomy" id="1705564"/>
    <lineage>
        <taxon>Archaea</taxon>
        <taxon>Methanobacteriati</taxon>
        <taxon>Methanobacteriota</taxon>
        <taxon>Stenosarchaea group</taxon>
        <taxon>Candidatus Methanofastidiosia</taxon>
        <taxon>Candidatus Methanofastidiosales</taxon>
        <taxon>Candidatus Methanofastidiosaceae</taxon>
        <taxon>Candidatus Methanofastidiosum</taxon>
    </lineage>
</organism>